<gene>
    <name evidence="1" type="ORF">NLS_LOCUS5815</name>
</gene>
<name>A0A3P6TTZ3_LITSI</name>
<dbReference type="AlphaFoldDB" id="A0A3P6TTZ3"/>
<sequence length="72" mass="8206">MFTKNSCETTHCGGAEFDRSVKRACQTRKFENDRGMIDASFSGCTRSDCGSCCRERLHEVLSLDRIGIFDYR</sequence>
<accession>A0A3P6TTZ3</accession>
<evidence type="ECO:0000313" key="1">
    <source>
        <dbReference type="EMBL" id="VDK82560.1"/>
    </source>
</evidence>
<dbReference type="Proteomes" id="UP000277928">
    <property type="component" value="Unassembled WGS sequence"/>
</dbReference>
<reference evidence="1 2" key="1">
    <citation type="submission" date="2018-08" db="EMBL/GenBank/DDBJ databases">
        <authorList>
            <person name="Laetsch R D."/>
            <person name="Stevens L."/>
            <person name="Kumar S."/>
            <person name="Blaxter L. M."/>
        </authorList>
    </citation>
    <scope>NUCLEOTIDE SEQUENCE [LARGE SCALE GENOMIC DNA]</scope>
</reference>
<protein>
    <submittedName>
        <fullName evidence="1">Uncharacterized protein</fullName>
    </submittedName>
</protein>
<dbReference type="EMBL" id="UYRX01000462">
    <property type="protein sequence ID" value="VDK82560.1"/>
    <property type="molecule type" value="Genomic_DNA"/>
</dbReference>
<evidence type="ECO:0000313" key="2">
    <source>
        <dbReference type="Proteomes" id="UP000277928"/>
    </source>
</evidence>
<organism evidence="1 2">
    <name type="scientific">Litomosoides sigmodontis</name>
    <name type="common">Filarial nematode worm</name>
    <dbReference type="NCBI Taxonomy" id="42156"/>
    <lineage>
        <taxon>Eukaryota</taxon>
        <taxon>Metazoa</taxon>
        <taxon>Ecdysozoa</taxon>
        <taxon>Nematoda</taxon>
        <taxon>Chromadorea</taxon>
        <taxon>Rhabditida</taxon>
        <taxon>Spirurina</taxon>
        <taxon>Spiruromorpha</taxon>
        <taxon>Filarioidea</taxon>
        <taxon>Onchocercidae</taxon>
        <taxon>Litomosoides</taxon>
    </lineage>
</organism>
<keyword evidence="2" id="KW-1185">Reference proteome</keyword>
<proteinExistence type="predicted"/>